<sequence>MTSVTPRESARSWLLEGLDERPAGGGAQHPGPHRRPPEEPEGEQGREHAGHPWWKVVCLTGVDYFSTLGYQPAIAFLAAGVISPIATLVLVLVTLFGALPVYRRVARESPHGEGSIAMLEKVLPWWGGKLFVLALLGFAATDFLITMTLSAADATKHALENPYVPQFLEGHQLGITLFLLALLGAVFLRGFSEAIGVAVVLVVAFLTLNAVVVVDAVLHVVGQPVSVHRWWEAVLAQGSSPFAIVGAALIVFPQLALGLSGFETGVLVMPQIRGSSSGPGLVQRIAGARTLLTVAALVMSAFLLASSFATSVLIPAKEFQPGGSANGRALAYLAHEYLGNGFGTAYDVSTIAILWFAGASAMAGLLNIVPRYLPRYGMAPQWTRAVRPLVLVFTAVAFLVTWLFDADVDKQGGAYATGVLVLITSATVAVTLSAHRHGQKGARAFFAVVTVVFVYTTVANVVERPEGVQIAACFIAAIVVVSLVSRALRAFELRASGVRFDDTARRFLDEAAARGALNVIANEPDARDEAEYDEKMYDERRDQHIPADEPAVFLEVTVADASDFETDLVVHGEERFGHHVLTVRSSAVANSVAAVALAVRDETGVLPDVWFEWSEGNPLVNIVRFLFLGVGEVAPVTREVLRRADPDPATRPRVHAG</sequence>
<feature type="transmembrane region" description="Helical" evidence="2">
    <location>
        <begin position="385"/>
        <end position="403"/>
    </location>
</feature>
<keyword evidence="2" id="KW-1133">Transmembrane helix</keyword>
<feature type="transmembrane region" description="Helical" evidence="2">
    <location>
        <begin position="468"/>
        <end position="488"/>
    </location>
</feature>
<gene>
    <name evidence="3" type="ORF">CLV37_105252</name>
</gene>
<feature type="compositionally biased region" description="Basic and acidic residues" evidence="1">
    <location>
        <begin position="35"/>
        <end position="48"/>
    </location>
</feature>
<evidence type="ECO:0000256" key="2">
    <source>
        <dbReference type="SAM" id="Phobius"/>
    </source>
</evidence>
<keyword evidence="2" id="KW-0812">Transmembrane</keyword>
<feature type="transmembrane region" description="Helical" evidence="2">
    <location>
        <begin position="415"/>
        <end position="432"/>
    </location>
</feature>
<evidence type="ECO:0008006" key="5">
    <source>
        <dbReference type="Google" id="ProtNLM"/>
    </source>
</evidence>
<dbReference type="Proteomes" id="UP000238083">
    <property type="component" value="Unassembled WGS sequence"/>
</dbReference>
<organism evidence="3 4">
    <name type="scientific">Kineococcus rhizosphaerae</name>
    <dbReference type="NCBI Taxonomy" id="559628"/>
    <lineage>
        <taxon>Bacteria</taxon>
        <taxon>Bacillati</taxon>
        <taxon>Actinomycetota</taxon>
        <taxon>Actinomycetes</taxon>
        <taxon>Kineosporiales</taxon>
        <taxon>Kineosporiaceae</taxon>
        <taxon>Kineococcus</taxon>
    </lineage>
</organism>
<feature type="transmembrane region" description="Helical" evidence="2">
    <location>
        <begin position="198"/>
        <end position="222"/>
    </location>
</feature>
<feature type="transmembrane region" description="Helical" evidence="2">
    <location>
        <begin position="130"/>
        <end position="152"/>
    </location>
</feature>
<feature type="transmembrane region" description="Helical" evidence="2">
    <location>
        <begin position="444"/>
        <end position="462"/>
    </location>
</feature>
<dbReference type="AlphaFoldDB" id="A0A2T0R4Q2"/>
<feature type="transmembrane region" description="Helical" evidence="2">
    <location>
        <begin position="290"/>
        <end position="314"/>
    </location>
</feature>
<comment type="caution">
    <text evidence="3">The sequence shown here is derived from an EMBL/GenBank/DDBJ whole genome shotgun (WGS) entry which is preliminary data.</text>
</comment>
<dbReference type="OrthoDB" id="232755at2"/>
<keyword evidence="2" id="KW-0472">Membrane</keyword>
<name>A0A2T0R4Q2_9ACTN</name>
<feature type="region of interest" description="Disordered" evidence="1">
    <location>
        <begin position="15"/>
        <end position="48"/>
    </location>
</feature>
<keyword evidence="4" id="KW-1185">Reference proteome</keyword>
<dbReference type="EMBL" id="PVZF01000005">
    <property type="protein sequence ID" value="PRY15324.1"/>
    <property type="molecule type" value="Genomic_DNA"/>
</dbReference>
<evidence type="ECO:0000313" key="3">
    <source>
        <dbReference type="EMBL" id="PRY15324.1"/>
    </source>
</evidence>
<feature type="transmembrane region" description="Helical" evidence="2">
    <location>
        <begin position="172"/>
        <end position="191"/>
    </location>
</feature>
<feature type="transmembrane region" description="Helical" evidence="2">
    <location>
        <begin position="242"/>
        <end position="269"/>
    </location>
</feature>
<dbReference type="RefSeq" id="WP_106210623.1">
    <property type="nucleotide sequence ID" value="NZ_PVZF01000005.1"/>
</dbReference>
<protein>
    <recommendedName>
        <fullName evidence="5">Amino acid transporter</fullName>
    </recommendedName>
</protein>
<evidence type="ECO:0000313" key="4">
    <source>
        <dbReference type="Proteomes" id="UP000238083"/>
    </source>
</evidence>
<reference evidence="3 4" key="1">
    <citation type="submission" date="2018-03" db="EMBL/GenBank/DDBJ databases">
        <title>Genomic Encyclopedia of Archaeal and Bacterial Type Strains, Phase II (KMG-II): from individual species to whole genera.</title>
        <authorList>
            <person name="Goeker M."/>
        </authorList>
    </citation>
    <scope>NUCLEOTIDE SEQUENCE [LARGE SCALE GENOMIC DNA]</scope>
    <source>
        <strain evidence="3 4">DSM 19711</strain>
    </source>
</reference>
<accession>A0A2T0R4Q2</accession>
<proteinExistence type="predicted"/>
<evidence type="ECO:0000256" key="1">
    <source>
        <dbReference type="SAM" id="MobiDB-lite"/>
    </source>
</evidence>
<feature type="transmembrane region" description="Helical" evidence="2">
    <location>
        <begin position="73"/>
        <end position="99"/>
    </location>
</feature>
<feature type="transmembrane region" description="Helical" evidence="2">
    <location>
        <begin position="352"/>
        <end position="373"/>
    </location>
</feature>